<dbReference type="PANTHER" id="PTHR32309:SF31">
    <property type="entry name" value="CAPSULAR EXOPOLYSACCHARIDE FAMILY"/>
    <property type="match status" value="1"/>
</dbReference>
<reference evidence="5" key="1">
    <citation type="journal article" date="2019" name="Int. J. Syst. Evol. Microbiol.">
        <title>The Global Catalogue of Microorganisms (GCM) 10K type strain sequencing project: providing services to taxonomists for standard genome sequencing and annotation.</title>
        <authorList>
            <consortium name="The Broad Institute Genomics Platform"/>
            <consortium name="The Broad Institute Genome Sequencing Center for Infectious Disease"/>
            <person name="Wu L."/>
            <person name="Ma J."/>
        </authorList>
    </citation>
    <scope>NUCLEOTIDE SEQUENCE [LARGE SCALE GENOMIC DNA]</scope>
    <source>
        <strain evidence="5">WLHS5</strain>
    </source>
</reference>
<dbReference type="EMBL" id="JBHTCJ010000005">
    <property type="protein sequence ID" value="MFC7342020.1"/>
    <property type="molecule type" value="Genomic_DNA"/>
</dbReference>
<name>A0ABW2LKJ9_9PSEU</name>
<evidence type="ECO:0000256" key="3">
    <source>
        <dbReference type="SAM" id="Phobius"/>
    </source>
</evidence>
<dbReference type="PANTHER" id="PTHR32309">
    <property type="entry name" value="TYROSINE-PROTEIN KINASE"/>
    <property type="match status" value="1"/>
</dbReference>
<keyword evidence="5" id="KW-1185">Reference proteome</keyword>
<evidence type="ECO:0000313" key="5">
    <source>
        <dbReference type="Proteomes" id="UP001596504"/>
    </source>
</evidence>
<protein>
    <recommendedName>
        <fullName evidence="6">Polysaccharide chain length determinant N-terminal domain-containing protein</fullName>
    </recommendedName>
</protein>
<keyword evidence="3" id="KW-0812">Transmembrane</keyword>
<dbReference type="InterPro" id="IPR050445">
    <property type="entry name" value="Bact_polysacc_biosynth/exp"/>
</dbReference>
<keyword evidence="1" id="KW-0175">Coiled coil</keyword>
<evidence type="ECO:0000256" key="2">
    <source>
        <dbReference type="SAM" id="MobiDB-lite"/>
    </source>
</evidence>
<evidence type="ECO:0008006" key="6">
    <source>
        <dbReference type="Google" id="ProtNLM"/>
    </source>
</evidence>
<proteinExistence type="predicted"/>
<feature type="coiled-coil region" evidence="1">
    <location>
        <begin position="200"/>
        <end position="251"/>
    </location>
</feature>
<comment type="caution">
    <text evidence="4">The sequence shown here is derived from an EMBL/GenBank/DDBJ whole genome shotgun (WGS) entry which is preliminary data.</text>
</comment>
<feature type="compositionally biased region" description="Basic and acidic residues" evidence="2">
    <location>
        <begin position="13"/>
        <end position="23"/>
    </location>
</feature>
<feature type="region of interest" description="Disordered" evidence="2">
    <location>
        <begin position="1"/>
        <end position="23"/>
    </location>
</feature>
<sequence>MTSTGPDQGQPRTEPDGDANHSSIERWHGYETGETGLAWQSRVPTRDRDTAAHSVFRVISPRRLLALVLAIVLLGAAAGYVGALLWPKEYAARAEILYEISTEKPTGFLREDRSLTTQLVMLRSRQVLAPVAIANGVPVEQLGEQVTISLLDSSEIIQVEARAGDGHTALNLTRGIVDRYRQVVLAQDGSGAAGYLNTQLSQVQDRLADARTELAVQRAQQAYGAIGTSELASAEARVQSLGDREQDLLAQLDEITVARMDAPRTEVVVPPYGVPDPVSPRPVFAAASGALTAFVVAALTVVVIVHRRSRMSGAG</sequence>
<dbReference type="Proteomes" id="UP001596504">
    <property type="component" value="Unassembled WGS sequence"/>
</dbReference>
<keyword evidence="3" id="KW-1133">Transmembrane helix</keyword>
<evidence type="ECO:0000313" key="4">
    <source>
        <dbReference type="EMBL" id="MFC7342020.1"/>
    </source>
</evidence>
<accession>A0ABW2LKJ9</accession>
<keyword evidence="3" id="KW-0472">Membrane</keyword>
<gene>
    <name evidence="4" type="ORF">ACFQRI_11405</name>
</gene>
<feature type="compositionally biased region" description="Polar residues" evidence="2">
    <location>
        <begin position="1"/>
        <end position="11"/>
    </location>
</feature>
<dbReference type="RefSeq" id="WP_380667491.1">
    <property type="nucleotide sequence ID" value="NZ_JBHTCJ010000005.1"/>
</dbReference>
<evidence type="ECO:0000256" key="1">
    <source>
        <dbReference type="SAM" id="Coils"/>
    </source>
</evidence>
<feature type="transmembrane region" description="Helical" evidence="3">
    <location>
        <begin position="283"/>
        <end position="305"/>
    </location>
</feature>
<organism evidence="4 5">
    <name type="scientific">Saccharopolyspora griseoalba</name>
    <dbReference type="NCBI Taxonomy" id="1431848"/>
    <lineage>
        <taxon>Bacteria</taxon>
        <taxon>Bacillati</taxon>
        <taxon>Actinomycetota</taxon>
        <taxon>Actinomycetes</taxon>
        <taxon>Pseudonocardiales</taxon>
        <taxon>Pseudonocardiaceae</taxon>
        <taxon>Saccharopolyspora</taxon>
    </lineage>
</organism>
<feature type="transmembrane region" description="Helical" evidence="3">
    <location>
        <begin position="64"/>
        <end position="86"/>
    </location>
</feature>